<feature type="transmembrane region" description="Helical" evidence="7">
    <location>
        <begin position="105"/>
        <end position="128"/>
    </location>
</feature>
<dbReference type="PANTHER" id="PTHR23513">
    <property type="entry name" value="INTEGRAL MEMBRANE EFFLUX PROTEIN-RELATED"/>
    <property type="match status" value="1"/>
</dbReference>
<dbReference type="PANTHER" id="PTHR23513:SF6">
    <property type="entry name" value="MAJOR FACILITATOR SUPERFAMILY ASSOCIATED DOMAIN-CONTAINING PROTEIN"/>
    <property type="match status" value="1"/>
</dbReference>
<dbReference type="Proteomes" id="UP001501358">
    <property type="component" value="Unassembled WGS sequence"/>
</dbReference>
<evidence type="ECO:0000256" key="7">
    <source>
        <dbReference type="SAM" id="Phobius"/>
    </source>
</evidence>
<protein>
    <submittedName>
        <fullName evidence="8">MFS transporter</fullName>
    </submittedName>
</protein>
<evidence type="ECO:0000256" key="1">
    <source>
        <dbReference type="ARBA" id="ARBA00004651"/>
    </source>
</evidence>
<feature type="transmembrane region" description="Helical" evidence="7">
    <location>
        <begin position="346"/>
        <end position="366"/>
    </location>
</feature>
<keyword evidence="5 7" id="KW-0472">Membrane</keyword>
<evidence type="ECO:0000256" key="2">
    <source>
        <dbReference type="ARBA" id="ARBA00022475"/>
    </source>
</evidence>
<evidence type="ECO:0000256" key="4">
    <source>
        <dbReference type="ARBA" id="ARBA00022989"/>
    </source>
</evidence>
<feature type="transmembrane region" description="Helical" evidence="7">
    <location>
        <begin position="285"/>
        <end position="302"/>
    </location>
</feature>
<feature type="transmembrane region" description="Helical" evidence="7">
    <location>
        <begin position="222"/>
        <end position="243"/>
    </location>
</feature>
<dbReference type="EMBL" id="BAAATA010000032">
    <property type="protein sequence ID" value="GAA2502921.1"/>
    <property type="molecule type" value="Genomic_DNA"/>
</dbReference>
<proteinExistence type="predicted"/>
<reference evidence="9" key="1">
    <citation type="journal article" date="2019" name="Int. J. Syst. Evol. Microbiol.">
        <title>The Global Catalogue of Microorganisms (GCM) 10K type strain sequencing project: providing services to taxonomists for standard genome sequencing and annotation.</title>
        <authorList>
            <consortium name="The Broad Institute Genomics Platform"/>
            <consortium name="The Broad Institute Genome Sequencing Center for Infectious Disease"/>
            <person name="Wu L."/>
            <person name="Ma J."/>
        </authorList>
    </citation>
    <scope>NUCLEOTIDE SEQUENCE [LARGE SCALE GENOMIC DNA]</scope>
    <source>
        <strain evidence="9">JCM 6307</strain>
    </source>
</reference>
<organism evidence="8 9">
    <name type="scientific">Streptomyces thermolineatus</name>
    <dbReference type="NCBI Taxonomy" id="44033"/>
    <lineage>
        <taxon>Bacteria</taxon>
        <taxon>Bacillati</taxon>
        <taxon>Actinomycetota</taxon>
        <taxon>Actinomycetes</taxon>
        <taxon>Kitasatosporales</taxon>
        <taxon>Streptomycetaceae</taxon>
        <taxon>Streptomyces</taxon>
    </lineage>
</organism>
<dbReference type="SUPFAM" id="SSF103473">
    <property type="entry name" value="MFS general substrate transporter"/>
    <property type="match status" value="1"/>
</dbReference>
<gene>
    <name evidence="8" type="ORF">GCM10010406_44370</name>
</gene>
<dbReference type="InterPro" id="IPR011701">
    <property type="entry name" value="MFS"/>
</dbReference>
<comment type="subcellular location">
    <subcellularLocation>
        <location evidence="1">Cell membrane</location>
        <topology evidence="1">Multi-pass membrane protein</topology>
    </subcellularLocation>
</comment>
<comment type="caution">
    <text evidence="8">The sequence shown here is derived from an EMBL/GenBank/DDBJ whole genome shotgun (WGS) entry which is preliminary data.</text>
</comment>
<feature type="transmembrane region" description="Helical" evidence="7">
    <location>
        <begin position="12"/>
        <end position="38"/>
    </location>
</feature>
<feature type="region of interest" description="Disordered" evidence="6">
    <location>
        <begin position="400"/>
        <end position="437"/>
    </location>
</feature>
<keyword evidence="4 7" id="KW-1133">Transmembrane helix</keyword>
<sequence>MKNSPLSRNRDFRLLWISGLLTTLGAQLSSIALPLLVLRQTGSAVVAGAVGTVSVGALLVTMLPGGALADAVERRRLVILCESAIALAAAVLAGAVLLGGAPLPLILAVTASGAVLTSLCGPAALGLLRTVVPEEQLATASSRIQARSAATRLAGPAVGGALFAWHPALPFAAEAVGLLLSVGCLALVRARSVPARRRAPFSRRELTAGVVFVLGRPYLRTALLVFGLGMNAAFSAMMFTALTVASDGGSSGVDAGLVVSLTSVGSLLGALLAPRVAPKVPPGAMIAATCWACTAAAGVLLFHRSVLLMGLLVAACLAVAAVANIGFLTSLLTATPEDLVGRVQSAASFVSSLVVPLGPLAAGTALTLWGPAAGFGAVTAVFALCAVVITVAPSMRRPLPAAGARADAPGVPDTPGVPGTRRPPQEQAAAAATPETP</sequence>
<evidence type="ECO:0000256" key="6">
    <source>
        <dbReference type="SAM" id="MobiDB-lite"/>
    </source>
</evidence>
<dbReference type="CDD" id="cd06173">
    <property type="entry name" value="MFS_MefA_like"/>
    <property type="match status" value="1"/>
</dbReference>
<name>A0ABP5ZSZ4_9ACTN</name>
<feature type="transmembrane region" description="Helical" evidence="7">
    <location>
        <begin position="44"/>
        <end position="65"/>
    </location>
</feature>
<feature type="compositionally biased region" description="Low complexity" evidence="6">
    <location>
        <begin position="409"/>
        <end position="437"/>
    </location>
</feature>
<feature type="transmembrane region" description="Helical" evidence="7">
    <location>
        <begin position="77"/>
        <end position="99"/>
    </location>
</feature>
<feature type="transmembrane region" description="Helical" evidence="7">
    <location>
        <begin position="171"/>
        <end position="188"/>
    </location>
</feature>
<keyword evidence="3 7" id="KW-0812">Transmembrane</keyword>
<feature type="transmembrane region" description="Helical" evidence="7">
    <location>
        <begin position="372"/>
        <end position="392"/>
    </location>
</feature>
<evidence type="ECO:0000313" key="8">
    <source>
        <dbReference type="EMBL" id="GAA2502921.1"/>
    </source>
</evidence>
<evidence type="ECO:0000256" key="5">
    <source>
        <dbReference type="ARBA" id="ARBA00023136"/>
    </source>
</evidence>
<accession>A0ABP5ZSZ4</accession>
<evidence type="ECO:0000256" key="3">
    <source>
        <dbReference type="ARBA" id="ARBA00022692"/>
    </source>
</evidence>
<dbReference type="Pfam" id="PF07690">
    <property type="entry name" value="MFS_1"/>
    <property type="match status" value="1"/>
</dbReference>
<feature type="transmembrane region" description="Helical" evidence="7">
    <location>
        <begin position="308"/>
        <end position="334"/>
    </location>
</feature>
<dbReference type="RefSeq" id="WP_344385008.1">
    <property type="nucleotide sequence ID" value="NZ_BAAATA010000032.1"/>
</dbReference>
<dbReference type="Gene3D" id="1.20.1250.20">
    <property type="entry name" value="MFS general substrate transporter like domains"/>
    <property type="match status" value="1"/>
</dbReference>
<keyword evidence="2" id="KW-1003">Cell membrane</keyword>
<evidence type="ECO:0000313" key="9">
    <source>
        <dbReference type="Proteomes" id="UP001501358"/>
    </source>
</evidence>
<feature type="transmembrane region" description="Helical" evidence="7">
    <location>
        <begin position="149"/>
        <end position="165"/>
    </location>
</feature>
<keyword evidence="9" id="KW-1185">Reference proteome</keyword>
<dbReference type="InterPro" id="IPR036259">
    <property type="entry name" value="MFS_trans_sf"/>
</dbReference>
<feature type="transmembrane region" description="Helical" evidence="7">
    <location>
        <begin position="255"/>
        <end position="273"/>
    </location>
</feature>